<dbReference type="Proteomes" id="UP000490535">
    <property type="component" value="Unassembled WGS sequence"/>
</dbReference>
<dbReference type="EMBL" id="WNDP01000034">
    <property type="protein sequence ID" value="KAF1025749.1"/>
    <property type="molecule type" value="Genomic_DNA"/>
</dbReference>
<protein>
    <recommendedName>
        <fullName evidence="5">DUF1911 domain-containing protein</fullName>
    </recommendedName>
</protein>
<evidence type="ECO:0000259" key="2">
    <source>
        <dbReference type="Pfam" id="PF08929"/>
    </source>
</evidence>
<dbReference type="SUPFAM" id="SSF140731">
    <property type="entry name" value="PA2201 C-terminal domain-like"/>
    <property type="match status" value="1"/>
</dbReference>
<comment type="caution">
    <text evidence="3">The sequence shown here is derived from an EMBL/GenBank/DDBJ whole genome shotgun (WGS) entry which is preliminary data.</text>
</comment>
<reference evidence="4" key="1">
    <citation type="journal article" date="2020" name="MBio">
        <title>Horizontal gene transfer to a defensive symbiont with a reduced genome amongst a multipartite beetle microbiome.</title>
        <authorList>
            <person name="Waterworth S.C."/>
            <person name="Florez L.V."/>
            <person name="Rees E.R."/>
            <person name="Hertweck C."/>
            <person name="Kaltenpoth M."/>
            <person name="Kwan J.C."/>
        </authorList>
    </citation>
    <scope>NUCLEOTIDE SEQUENCE [LARGE SCALE GENOMIC DNA]</scope>
</reference>
<evidence type="ECO:0000313" key="4">
    <source>
        <dbReference type="Proteomes" id="UP000490535"/>
    </source>
</evidence>
<sequence length="235" mass="28121">MRTDLKDRHYFDEYIQLNLDDIAFYEQCLKSADQKEDRIPAIKHQVFNMSLHTVIAQYSAGFSSEQVKDSFLDLIPRFEAGWYNTENLDNKIYFDGYVQALWMVSLAILLDVALDDFQRIVNTLDRKHSQDMILDVLISAQLSRQQSEQLLYPQKFEFIKKLIDTQNIEEFKNYLDRKWYPSMKQTYWFDLDKNKNDVFFGYWSFESAAIVKVLKLDDTILKGQRYYPFDLVHQH</sequence>
<dbReference type="Pfam" id="PF08929">
    <property type="entry name" value="PoNi_C"/>
    <property type="match status" value="1"/>
</dbReference>
<dbReference type="Gene3D" id="1.10.3920.10">
    <property type="entry name" value="PA2201 C-terminal domain-like"/>
    <property type="match status" value="1"/>
</dbReference>
<dbReference type="AlphaFoldDB" id="A0A833PG91"/>
<proteinExistence type="predicted"/>
<name>A0A833PG91_ACIBZ</name>
<organism evidence="3 4">
    <name type="scientific">Acinetobacter bereziniae</name>
    <name type="common">Acinetobacter genomosp. 10</name>
    <dbReference type="NCBI Taxonomy" id="106648"/>
    <lineage>
        <taxon>Bacteria</taxon>
        <taxon>Pseudomonadati</taxon>
        <taxon>Pseudomonadota</taxon>
        <taxon>Gammaproteobacteria</taxon>
        <taxon>Moraxellales</taxon>
        <taxon>Moraxellaceae</taxon>
        <taxon>Acinetobacter</taxon>
    </lineage>
</organism>
<evidence type="ECO:0008006" key="5">
    <source>
        <dbReference type="Google" id="ProtNLM"/>
    </source>
</evidence>
<evidence type="ECO:0000313" key="3">
    <source>
        <dbReference type="EMBL" id="KAF1025749.1"/>
    </source>
</evidence>
<evidence type="ECO:0000259" key="1">
    <source>
        <dbReference type="Pfam" id="PF08928"/>
    </source>
</evidence>
<accession>A0A833PG91</accession>
<gene>
    <name evidence="3" type="ORF">GAK29_01719</name>
</gene>
<dbReference type="Pfam" id="PF08928">
    <property type="entry name" value="PoNi_N"/>
    <property type="match status" value="1"/>
</dbReference>
<dbReference type="InterPro" id="IPR015025">
    <property type="entry name" value="PoNi_C"/>
</dbReference>
<feature type="domain" description="PoNi C-terminal" evidence="2">
    <location>
        <begin position="130"/>
        <end position="231"/>
    </location>
</feature>
<feature type="domain" description="PoNi N-terminal" evidence="1">
    <location>
        <begin position="32"/>
        <end position="121"/>
    </location>
</feature>
<dbReference type="InterPro" id="IPR028983">
    <property type="entry name" value="PA2201-like_C"/>
</dbReference>
<dbReference type="InterPro" id="IPR015024">
    <property type="entry name" value="PoNi_N"/>
</dbReference>